<dbReference type="PRINTS" id="PR00207">
    <property type="entry name" value="FLAGELLIN"/>
</dbReference>
<dbReference type="Gene3D" id="2.30.220.10">
    <property type="entry name" value="f41 fragment of flagellin, C-terminal domain"/>
    <property type="match status" value="1"/>
</dbReference>
<dbReference type="InterPro" id="IPR042187">
    <property type="entry name" value="Flagellin_C_sub2"/>
</dbReference>
<keyword evidence="4" id="KW-0964">Secreted</keyword>
<sequence>MRIGTNVAAIVANNALQKSQNNLSTSIERLSSGYKINGSKDDAAGCAISEKMRAQIRGLSQAQNNTADGVSVLNTAEGAITEIQSMLTRLKELSVQAANDVNSDDEREAIQKEIEQINNEIDRISDQTEFNTQSLINGNLSRRVYSDLQGVNQLSVSDSYTAGVYGITVTEDARQAIAVGAGSITMSSTASITKEQEGTISINGYKISISEGDTLDKVMGKIIDGVNITGGSAFTVKDLNNDTAANGTDYAGYVPTADYAGSTLVIMTNQYGSDQKMNITCDNAELADILGIPQAATQDGIYVEGSDVKAEIATGDDGKRIGFADSAILSTKGTVITVTDVNNKEFSMDVPGNAAGTVFDDSNNDGQSAAGAGTARTISQEVTDVGTMSIHVGANQDQVIVIDIPAITTYSLGTEHMNVMTQYTASRAISTVDEAINKTNKIRSRIGAYENRFDHTTNNLEVSSENLTKSLSTMIDTDMSEEMTTYTSETVLTQAATSILAQANERPSQVLQLLQ</sequence>
<dbReference type="EMBL" id="CZBV01000009">
    <property type="protein sequence ID" value="CUQ90613.1"/>
    <property type="molecule type" value="Genomic_DNA"/>
</dbReference>
<dbReference type="Gene3D" id="6.10.10.10">
    <property type="entry name" value="Flagellar export chaperone, C-terminal domain"/>
    <property type="match status" value="1"/>
</dbReference>
<feature type="domain" description="Flagellin N-terminal" evidence="5">
    <location>
        <begin position="3"/>
        <end position="139"/>
    </location>
</feature>
<evidence type="ECO:0000313" key="9">
    <source>
        <dbReference type="EMBL" id="RHC12202.1"/>
    </source>
</evidence>
<feature type="domain" description="Flagellin C-terminal" evidence="6">
    <location>
        <begin position="430"/>
        <end position="514"/>
    </location>
</feature>
<keyword evidence="8" id="KW-0966">Cell projection</keyword>
<keyword evidence="8" id="KW-0282">Flagellum</keyword>
<accession>A0A174ZTA0</accession>
<dbReference type="InterPro" id="IPR046358">
    <property type="entry name" value="Flagellin_C"/>
</dbReference>
<organism evidence="8 11">
    <name type="scientific">Lachnospira eligens</name>
    <dbReference type="NCBI Taxonomy" id="39485"/>
    <lineage>
        <taxon>Bacteria</taxon>
        <taxon>Bacillati</taxon>
        <taxon>Bacillota</taxon>
        <taxon>Clostridia</taxon>
        <taxon>Lachnospirales</taxon>
        <taxon>Lachnospiraceae</taxon>
        <taxon>Lachnospira</taxon>
    </lineage>
</organism>
<evidence type="ECO:0000256" key="4">
    <source>
        <dbReference type="RuleBase" id="RU362073"/>
    </source>
</evidence>
<dbReference type="Proteomes" id="UP000095621">
    <property type="component" value="Unassembled WGS sequence"/>
</dbReference>
<dbReference type="Gene3D" id="1.20.1330.10">
    <property type="entry name" value="f41 fragment of flagellin, N-terminal domain"/>
    <property type="match status" value="1"/>
</dbReference>
<dbReference type="PANTHER" id="PTHR42792">
    <property type="entry name" value="FLAGELLIN"/>
    <property type="match status" value="1"/>
</dbReference>
<dbReference type="GO" id="GO:0005576">
    <property type="term" value="C:extracellular region"/>
    <property type="evidence" value="ECO:0007669"/>
    <property type="project" value="UniProtKB-SubCell"/>
</dbReference>
<dbReference type="Pfam" id="PF00700">
    <property type="entry name" value="Flagellin_C"/>
    <property type="match status" value="1"/>
</dbReference>
<evidence type="ECO:0000256" key="1">
    <source>
        <dbReference type="ARBA" id="ARBA00005709"/>
    </source>
</evidence>
<evidence type="ECO:0000313" key="11">
    <source>
        <dbReference type="Proteomes" id="UP000095780"/>
    </source>
</evidence>
<dbReference type="InterPro" id="IPR001029">
    <property type="entry name" value="Flagellin_N"/>
</dbReference>
<dbReference type="PANTHER" id="PTHR42792:SF2">
    <property type="entry name" value="FLAGELLIN"/>
    <property type="match status" value="1"/>
</dbReference>
<dbReference type="Gene3D" id="2.170.280.10">
    <property type="entry name" value="f41 fragment of flagellin, middle domain"/>
    <property type="match status" value="1"/>
</dbReference>
<dbReference type="GO" id="GO:0009288">
    <property type="term" value="C:bacterial-type flagellum"/>
    <property type="evidence" value="ECO:0007669"/>
    <property type="project" value="UniProtKB-SubCell"/>
</dbReference>
<evidence type="ECO:0000313" key="8">
    <source>
        <dbReference type="EMBL" id="CUQ90613.1"/>
    </source>
</evidence>
<gene>
    <name evidence="8" type="primary">fliC</name>
    <name evidence="9" type="ORF">DW858_10685</name>
    <name evidence="7" type="ORF">ERS852490_02811</name>
    <name evidence="8" type="ORF">ERS852492_02718</name>
</gene>
<keyword evidence="3 4" id="KW-0975">Bacterial flagellum</keyword>
<dbReference type="EMBL" id="QSHM01000013">
    <property type="protein sequence ID" value="RHC12202.1"/>
    <property type="molecule type" value="Genomic_DNA"/>
</dbReference>
<dbReference type="Proteomes" id="UP000095780">
    <property type="component" value="Unassembled WGS sequence"/>
</dbReference>
<proteinExistence type="inferred from homology"/>
<comment type="function">
    <text evidence="4">Flagellin is the subunit protein which polymerizes to form the filaments of bacterial flagella.</text>
</comment>
<dbReference type="Pfam" id="PF00669">
    <property type="entry name" value="Flagellin_N"/>
    <property type="match status" value="1"/>
</dbReference>
<dbReference type="AlphaFoldDB" id="A0A174ZTA0"/>
<dbReference type="RefSeq" id="WP_055216582.1">
    <property type="nucleotide sequence ID" value="NZ_CABIXW010000009.1"/>
</dbReference>
<evidence type="ECO:0000313" key="12">
    <source>
        <dbReference type="Proteomes" id="UP000285844"/>
    </source>
</evidence>
<comment type="subcellular location">
    <subcellularLocation>
        <location evidence="4">Secreted</location>
    </subcellularLocation>
    <subcellularLocation>
        <location evidence="4">Bacterial flagellum</location>
    </subcellularLocation>
</comment>
<evidence type="ECO:0000259" key="6">
    <source>
        <dbReference type="Pfam" id="PF00700"/>
    </source>
</evidence>
<dbReference type="Proteomes" id="UP000285844">
    <property type="component" value="Unassembled WGS sequence"/>
</dbReference>
<evidence type="ECO:0000256" key="2">
    <source>
        <dbReference type="ARBA" id="ARBA00020110"/>
    </source>
</evidence>
<comment type="similarity">
    <text evidence="1 4">Belongs to the bacterial flagellin family.</text>
</comment>
<reference evidence="9 12" key="2">
    <citation type="submission" date="2018-08" db="EMBL/GenBank/DDBJ databases">
        <title>A genome reference for cultivated species of the human gut microbiota.</title>
        <authorList>
            <person name="Zou Y."/>
            <person name="Xue W."/>
            <person name="Luo G."/>
        </authorList>
    </citation>
    <scope>NUCLEOTIDE SEQUENCE [LARGE SCALE GENOMIC DNA]</scope>
    <source>
        <strain evidence="9 12">AM37-3BH</strain>
    </source>
</reference>
<evidence type="ECO:0000256" key="3">
    <source>
        <dbReference type="ARBA" id="ARBA00023143"/>
    </source>
</evidence>
<name>A0A174ZTA0_9FIRM</name>
<evidence type="ECO:0000313" key="7">
    <source>
        <dbReference type="EMBL" id="CUQ79149.1"/>
    </source>
</evidence>
<reference evidence="10 11" key="1">
    <citation type="submission" date="2015-09" db="EMBL/GenBank/DDBJ databases">
        <authorList>
            <consortium name="Pathogen Informatics"/>
        </authorList>
    </citation>
    <scope>NUCLEOTIDE SEQUENCE [LARGE SCALE GENOMIC DNA]</scope>
    <source>
        <strain evidence="7 10">2789STDY5834875</strain>
        <strain evidence="8 11">2789STDY5834878</strain>
    </source>
</reference>
<dbReference type="SUPFAM" id="SSF64518">
    <property type="entry name" value="Phase 1 flagellin"/>
    <property type="match status" value="1"/>
</dbReference>
<keyword evidence="8" id="KW-0969">Cilium</keyword>
<dbReference type="GO" id="GO:0005198">
    <property type="term" value="F:structural molecule activity"/>
    <property type="evidence" value="ECO:0007669"/>
    <property type="project" value="UniProtKB-UniRule"/>
</dbReference>
<dbReference type="InterPro" id="IPR001492">
    <property type="entry name" value="Flagellin"/>
</dbReference>
<dbReference type="OrthoDB" id="9796789at2"/>
<evidence type="ECO:0000313" key="10">
    <source>
        <dbReference type="Proteomes" id="UP000095621"/>
    </source>
</evidence>
<evidence type="ECO:0000259" key="5">
    <source>
        <dbReference type="Pfam" id="PF00669"/>
    </source>
</evidence>
<dbReference type="EMBL" id="CZBU01000007">
    <property type="protein sequence ID" value="CUQ79149.1"/>
    <property type="molecule type" value="Genomic_DNA"/>
</dbReference>
<protein>
    <recommendedName>
        <fullName evidence="2 4">Flagellin</fullName>
    </recommendedName>
</protein>